<dbReference type="Proteomes" id="UP000816034">
    <property type="component" value="Unassembled WGS sequence"/>
</dbReference>
<dbReference type="EMBL" id="PYSW02000046">
    <property type="protein sequence ID" value="KAG2374347.1"/>
    <property type="molecule type" value="Genomic_DNA"/>
</dbReference>
<dbReference type="CDD" id="cd00157">
    <property type="entry name" value="Rho"/>
    <property type="match status" value="1"/>
</dbReference>
<dbReference type="NCBIfam" id="TIGR00231">
    <property type="entry name" value="small_GTP"/>
    <property type="match status" value="1"/>
</dbReference>
<accession>A0AA88KIY2</accession>
<keyword evidence="5" id="KW-1185">Reference proteome</keyword>
<dbReference type="PANTHER" id="PTHR24072">
    <property type="entry name" value="RHO FAMILY GTPASE"/>
    <property type="match status" value="1"/>
</dbReference>
<keyword evidence="2" id="KW-0547">Nucleotide-binding</keyword>
<keyword evidence="3" id="KW-0342">GTP-binding</keyword>
<gene>
    <name evidence="4" type="ORF">C9374_010917</name>
</gene>
<dbReference type="AlphaFoldDB" id="A0AA88KIY2"/>
<evidence type="ECO:0008006" key="6">
    <source>
        <dbReference type="Google" id="ProtNLM"/>
    </source>
</evidence>
<dbReference type="GeneID" id="68103371"/>
<dbReference type="InterPro" id="IPR005225">
    <property type="entry name" value="Small_GTP-bd"/>
</dbReference>
<evidence type="ECO:0000313" key="5">
    <source>
        <dbReference type="Proteomes" id="UP000816034"/>
    </source>
</evidence>
<dbReference type="SMART" id="SM00173">
    <property type="entry name" value="RAS"/>
    <property type="match status" value="1"/>
</dbReference>
<dbReference type="Pfam" id="PF00071">
    <property type="entry name" value="Ras"/>
    <property type="match status" value="1"/>
</dbReference>
<dbReference type="GO" id="GO:0007264">
    <property type="term" value="P:small GTPase-mediated signal transduction"/>
    <property type="evidence" value="ECO:0007669"/>
    <property type="project" value="InterPro"/>
</dbReference>
<dbReference type="SUPFAM" id="SSF52540">
    <property type="entry name" value="P-loop containing nucleoside triphosphate hydrolases"/>
    <property type="match status" value="1"/>
</dbReference>
<dbReference type="PROSITE" id="PS51419">
    <property type="entry name" value="RAB"/>
    <property type="match status" value="1"/>
</dbReference>
<sequence length="197" mass="22141">MEAKTVRLVVVGDGAVGKTCLLHVFAKGEFPEKYIPTIFDNYSSEIEVNNETINFLLMDTAGQEDYDHIRPLSYPDANVFLLCFALDSPTSLDNVKNKWVPEVRKHRPNCPFVLVGTKADIREDKTAMAKHKDQGTEIVSKEMAEQVAKSIKAVKYMECSAMKNKGVKEVFEEALYNGLYPPDVKQEKKKSGSCMIL</sequence>
<dbReference type="Gene3D" id="3.40.50.300">
    <property type="entry name" value="P-loop containing nucleotide triphosphate hydrolases"/>
    <property type="match status" value="1"/>
</dbReference>
<evidence type="ECO:0000256" key="1">
    <source>
        <dbReference type="ARBA" id="ARBA00010142"/>
    </source>
</evidence>
<dbReference type="InterPro" id="IPR001806">
    <property type="entry name" value="Small_GTPase"/>
</dbReference>
<reference evidence="4 5" key="1">
    <citation type="journal article" date="2018" name="BMC Genomics">
        <title>The genome of Naegleria lovaniensis, the basis for a comparative approach to unravel pathogenicity factors of the human pathogenic amoeba N. fowleri.</title>
        <authorList>
            <person name="Liechti N."/>
            <person name="Schurch N."/>
            <person name="Bruggmann R."/>
            <person name="Wittwer M."/>
        </authorList>
    </citation>
    <scope>NUCLEOTIDE SEQUENCE [LARGE SCALE GENOMIC DNA]</scope>
    <source>
        <strain evidence="4 5">ATCC 30569</strain>
    </source>
</reference>
<dbReference type="PROSITE" id="PS51420">
    <property type="entry name" value="RHO"/>
    <property type="match status" value="1"/>
</dbReference>
<organism evidence="4 5">
    <name type="scientific">Naegleria lovaniensis</name>
    <name type="common">Amoeba</name>
    <dbReference type="NCBI Taxonomy" id="51637"/>
    <lineage>
        <taxon>Eukaryota</taxon>
        <taxon>Discoba</taxon>
        <taxon>Heterolobosea</taxon>
        <taxon>Tetramitia</taxon>
        <taxon>Eutetramitia</taxon>
        <taxon>Vahlkampfiidae</taxon>
        <taxon>Naegleria</taxon>
    </lineage>
</organism>
<comment type="similarity">
    <text evidence="1">Belongs to the small GTPase superfamily. Rho family.</text>
</comment>
<dbReference type="PRINTS" id="PR00449">
    <property type="entry name" value="RASTRNSFRMNG"/>
</dbReference>
<protein>
    <recommendedName>
        <fullName evidence="6">Rho family small GTPase</fullName>
    </recommendedName>
</protein>
<dbReference type="PROSITE" id="PS51421">
    <property type="entry name" value="RAS"/>
    <property type="match status" value="1"/>
</dbReference>
<dbReference type="SMART" id="SM00174">
    <property type="entry name" value="RHO"/>
    <property type="match status" value="1"/>
</dbReference>
<dbReference type="GO" id="GO:0005525">
    <property type="term" value="F:GTP binding"/>
    <property type="evidence" value="ECO:0007669"/>
    <property type="project" value="UniProtKB-KW"/>
</dbReference>
<name>A0AA88KIY2_NAELO</name>
<dbReference type="SMART" id="SM00175">
    <property type="entry name" value="RAB"/>
    <property type="match status" value="1"/>
</dbReference>
<dbReference type="RefSeq" id="XP_044543521.1">
    <property type="nucleotide sequence ID" value="XM_044686514.1"/>
</dbReference>
<proteinExistence type="inferred from homology"/>
<dbReference type="FunFam" id="3.40.50.300:FF:001179">
    <property type="entry name" value="Rho family GTPase"/>
    <property type="match status" value="1"/>
</dbReference>
<dbReference type="InterPro" id="IPR003578">
    <property type="entry name" value="Small_GTPase_Rho"/>
</dbReference>
<dbReference type="SMART" id="SM00176">
    <property type="entry name" value="RAN"/>
    <property type="match status" value="1"/>
</dbReference>
<evidence type="ECO:0000256" key="3">
    <source>
        <dbReference type="ARBA" id="ARBA00023134"/>
    </source>
</evidence>
<evidence type="ECO:0000313" key="4">
    <source>
        <dbReference type="EMBL" id="KAG2374347.1"/>
    </source>
</evidence>
<evidence type="ECO:0000256" key="2">
    <source>
        <dbReference type="ARBA" id="ARBA00022741"/>
    </source>
</evidence>
<dbReference type="GO" id="GO:0003924">
    <property type="term" value="F:GTPase activity"/>
    <property type="evidence" value="ECO:0007669"/>
    <property type="project" value="InterPro"/>
</dbReference>
<dbReference type="InterPro" id="IPR027417">
    <property type="entry name" value="P-loop_NTPase"/>
</dbReference>
<comment type="caution">
    <text evidence="4">The sequence shown here is derived from an EMBL/GenBank/DDBJ whole genome shotgun (WGS) entry which is preliminary data.</text>
</comment>